<accession>A0AAV9HEH8</accession>
<dbReference type="InterPro" id="IPR036249">
    <property type="entry name" value="Thioredoxin-like_sf"/>
</dbReference>
<dbReference type="Pfam" id="PF13410">
    <property type="entry name" value="GST_C_2"/>
    <property type="match status" value="1"/>
</dbReference>
<dbReference type="Proteomes" id="UP001321749">
    <property type="component" value="Unassembled WGS sequence"/>
</dbReference>
<evidence type="ECO:0000256" key="9">
    <source>
        <dbReference type="ARBA" id="ARBA00032186"/>
    </source>
</evidence>
<evidence type="ECO:0000256" key="11">
    <source>
        <dbReference type="ARBA" id="ARBA00049544"/>
    </source>
</evidence>
<gene>
    <name evidence="15" type="ORF">QBC42DRAFT_23055</name>
</gene>
<evidence type="ECO:0000259" key="14">
    <source>
        <dbReference type="Pfam" id="PF13409"/>
    </source>
</evidence>
<evidence type="ECO:0000256" key="4">
    <source>
        <dbReference type="ARBA" id="ARBA00012452"/>
    </source>
</evidence>
<dbReference type="Gene3D" id="1.20.1050.10">
    <property type="match status" value="1"/>
</dbReference>
<dbReference type="SUPFAM" id="SSF47616">
    <property type="entry name" value="GST C-terminal domain-like"/>
    <property type="match status" value="1"/>
</dbReference>
<reference evidence="15" key="2">
    <citation type="submission" date="2023-06" db="EMBL/GenBank/DDBJ databases">
        <authorList>
            <consortium name="Lawrence Berkeley National Laboratory"/>
            <person name="Mondo S.J."/>
            <person name="Hensen N."/>
            <person name="Bonometti L."/>
            <person name="Westerberg I."/>
            <person name="Brannstrom I.O."/>
            <person name="Guillou S."/>
            <person name="Cros-Aarteil S."/>
            <person name="Calhoun S."/>
            <person name="Haridas S."/>
            <person name="Kuo A."/>
            <person name="Pangilinan J."/>
            <person name="Riley R."/>
            <person name="Labutti K."/>
            <person name="Andreopoulos B."/>
            <person name="Lipzen A."/>
            <person name="Chen C."/>
            <person name="Yanf M."/>
            <person name="Daum C."/>
            <person name="Ng V."/>
            <person name="Clum A."/>
            <person name="Steindorff A."/>
            <person name="Ohm R."/>
            <person name="Martin F."/>
            <person name="Silar P."/>
            <person name="Natvig D."/>
            <person name="Lalanne C."/>
            <person name="Gautier V."/>
            <person name="Ament-Velasquez S.L."/>
            <person name="Kruys A."/>
            <person name="Hutchinson M.I."/>
            <person name="Powell A.J."/>
            <person name="Barry K."/>
            <person name="Miller A.N."/>
            <person name="Grigoriev I.V."/>
            <person name="Debuchy R."/>
            <person name="Gladieux P."/>
            <person name="Thoren M.H."/>
            <person name="Johannesson H."/>
        </authorList>
    </citation>
    <scope>NUCLEOTIDE SEQUENCE</scope>
    <source>
        <strain evidence="15">PSN324</strain>
    </source>
</reference>
<dbReference type="InterPro" id="IPR047047">
    <property type="entry name" value="GST_Omega-like_C"/>
</dbReference>
<evidence type="ECO:0000256" key="2">
    <source>
        <dbReference type="ARBA" id="ARBA00011067"/>
    </source>
</evidence>
<evidence type="ECO:0000313" key="15">
    <source>
        <dbReference type="EMBL" id="KAK4458490.1"/>
    </source>
</evidence>
<dbReference type="EMBL" id="MU865067">
    <property type="protein sequence ID" value="KAK4458490.1"/>
    <property type="molecule type" value="Genomic_DNA"/>
</dbReference>
<protein>
    <recommendedName>
        <fullName evidence="13">Glutathione S-transferase omega-like 2</fullName>
        <ecNumber evidence="3">1.8.5.1</ecNumber>
        <ecNumber evidence="4">2.5.1.18</ecNumber>
    </recommendedName>
    <alternativeName>
        <fullName evidence="9">Glutathione-dependent dehydroascorbate reductase</fullName>
    </alternativeName>
</protein>
<dbReference type="InterPro" id="IPR016639">
    <property type="entry name" value="GST_Omega/GSH"/>
</dbReference>
<dbReference type="PANTHER" id="PTHR32419">
    <property type="entry name" value="GLUTATHIONYL-HYDROQUINONE REDUCTASE"/>
    <property type="match status" value="1"/>
</dbReference>
<dbReference type="GO" id="GO:0004364">
    <property type="term" value="F:glutathione transferase activity"/>
    <property type="evidence" value="ECO:0007669"/>
    <property type="project" value="UniProtKB-EC"/>
</dbReference>
<dbReference type="InterPro" id="IPR040079">
    <property type="entry name" value="Glutathione_S-Trfase"/>
</dbReference>
<proteinExistence type="inferred from homology"/>
<keyword evidence="16" id="KW-1185">Reference proteome</keyword>
<evidence type="ECO:0000256" key="13">
    <source>
        <dbReference type="ARBA" id="ARBA00070045"/>
    </source>
</evidence>
<dbReference type="InterPro" id="IPR036282">
    <property type="entry name" value="Glutathione-S-Trfase_C_sf"/>
</dbReference>
<comment type="similarity">
    <text evidence="2">Belongs to the GST superfamily. Omega family.</text>
</comment>
<dbReference type="GO" id="GO:0071555">
    <property type="term" value="P:cell wall organization"/>
    <property type="evidence" value="ECO:0007669"/>
    <property type="project" value="UniProtKB-KW"/>
</dbReference>
<evidence type="ECO:0000256" key="10">
    <source>
        <dbReference type="ARBA" id="ARBA00047960"/>
    </source>
</evidence>
<evidence type="ECO:0000256" key="8">
    <source>
        <dbReference type="ARBA" id="ARBA00023316"/>
    </source>
</evidence>
<dbReference type="SFLD" id="SFLDG01148">
    <property type="entry name" value="Xi_(cytGST)"/>
    <property type="match status" value="1"/>
</dbReference>
<keyword evidence="8" id="KW-0961">Cell wall biogenesis/degradation</keyword>
<evidence type="ECO:0000256" key="3">
    <source>
        <dbReference type="ARBA" id="ARBA00012436"/>
    </source>
</evidence>
<reference evidence="15" key="1">
    <citation type="journal article" date="2023" name="Mol. Phylogenet. Evol.">
        <title>Genome-scale phylogeny and comparative genomics of the fungal order Sordariales.</title>
        <authorList>
            <person name="Hensen N."/>
            <person name="Bonometti L."/>
            <person name="Westerberg I."/>
            <person name="Brannstrom I.O."/>
            <person name="Guillou S."/>
            <person name="Cros-Aarteil S."/>
            <person name="Calhoun S."/>
            <person name="Haridas S."/>
            <person name="Kuo A."/>
            <person name="Mondo S."/>
            <person name="Pangilinan J."/>
            <person name="Riley R."/>
            <person name="LaButti K."/>
            <person name="Andreopoulos B."/>
            <person name="Lipzen A."/>
            <person name="Chen C."/>
            <person name="Yan M."/>
            <person name="Daum C."/>
            <person name="Ng V."/>
            <person name="Clum A."/>
            <person name="Steindorff A."/>
            <person name="Ohm R.A."/>
            <person name="Martin F."/>
            <person name="Silar P."/>
            <person name="Natvig D.O."/>
            <person name="Lalanne C."/>
            <person name="Gautier V."/>
            <person name="Ament-Velasquez S.L."/>
            <person name="Kruys A."/>
            <person name="Hutchinson M.I."/>
            <person name="Powell A.J."/>
            <person name="Barry K."/>
            <person name="Miller A.N."/>
            <person name="Grigoriev I.V."/>
            <person name="Debuchy R."/>
            <person name="Gladieux P."/>
            <person name="Hiltunen Thoren M."/>
            <person name="Johannesson H."/>
        </authorList>
    </citation>
    <scope>NUCLEOTIDE SEQUENCE</scope>
    <source>
        <strain evidence="15">PSN324</strain>
    </source>
</reference>
<comment type="function">
    <text evidence="12">Active as '1-Cys' thiol transferase against beta-hydroxyethyl disulfide (HED), as dehydroascorbate reductase and as dimethylarsinic acid reductase, while not active against the standard GST substrate 1-chloro-2,4-dinitrobenzene (CDNB). May be involved in cell wall organization and biogenesis.</text>
</comment>
<comment type="catalytic activity">
    <reaction evidence="10">
        <text>RX + glutathione = an S-substituted glutathione + a halide anion + H(+)</text>
        <dbReference type="Rhea" id="RHEA:16437"/>
        <dbReference type="ChEBI" id="CHEBI:15378"/>
        <dbReference type="ChEBI" id="CHEBI:16042"/>
        <dbReference type="ChEBI" id="CHEBI:17792"/>
        <dbReference type="ChEBI" id="CHEBI:57925"/>
        <dbReference type="ChEBI" id="CHEBI:90779"/>
        <dbReference type="EC" id="2.5.1.18"/>
    </reaction>
</comment>
<feature type="domain" description="GST N-terminal" evidence="14">
    <location>
        <begin position="125"/>
        <end position="232"/>
    </location>
</feature>
<dbReference type="FunFam" id="1.20.1050.10:FF:000038">
    <property type="entry name" value="Glutathione S-transferase omega-like 2"/>
    <property type="match status" value="1"/>
</dbReference>
<comment type="subcellular location">
    <subcellularLocation>
        <location evidence="1">Cytoplasm</location>
    </subcellularLocation>
</comment>
<evidence type="ECO:0000256" key="1">
    <source>
        <dbReference type="ARBA" id="ARBA00004496"/>
    </source>
</evidence>
<dbReference type="InterPro" id="IPR004045">
    <property type="entry name" value="Glutathione_S-Trfase_N"/>
</dbReference>
<evidence type="ECO:0000256" key="6">
    <source>
        <dbReference type="ARBA" id="ARBA00022679"/>
    </source>
</evidence>
<dbReference type="SUPFAM" id="SSF52833">
    <property type="entry name" value="Thioredoxin-like"/>
    <property type="match status" value="1"/>
</dbReference>
<organism evidence="15 16">
    <name type="scientific">Cladorrhinum samala</name>
    <dbReference type="NCBI Taxonomy" id="585594"/>
    <lineage>
        <taxon>Eukaryota</taxon>
        <taxon>Fungi</taxon>
        <taxon>Dikarya</taxon>
        <taxon>Ascomycota</taxon>
        <taxon>Pezizomycotina</taxon>
        <taxon>Sordariomycetes</taxon>
        <taxon>Sordariomycetidae</taxon>
        <taxon>Sordariales</taxon>
        <taxon>Podosporaceae</taxon>
        <taxon>Cladorrhinum</taxon>
    </lineage>
</organism>
<dbReference type="GO" id="GO:0045174">
    <property type="term" value="F:glutathione dehydrogenase (ascorbate) activity"/>
    <property type="evidence" value="ECO:0007669"/>
    <property type="project" value="UniProtKB-EC"/>
</dbReference>
<keyword evidence="6" id="KW-0808">Transferase</keyword>
<dbReference type="SFLD" id="SFLDG01206">
    <property type="entry name" value="Xi.1"/>
    <property type="match status" value="1"/>
</dbReference>
<comment type="caution">
    <text evidence="15">The sequence shown here is derived from an EMBL/GenBank/DDBJ whole genome shotgun (WGS) entry which is preliminary data.</text>
</comment>
<dbReference type="EC" id="2.5.1.18" evidence="4"/>
<evidence type="ECO:0000256" key="12">
    <source>
        <dbReference type="ARBA" id="ARBA00055859"/>
    </source>
</evidence>
<comment type="catalytic activity">
    <reaction evidence="11">
        <text>L-dehydroascorbate + 2 glutathione = glutathione disulfide + L-ascorbate</text>
        <dbReference type="Rhea" id="RHEA:24424"/>
        <dbReference type="ChEBI" id="CHEBI:38290"/>
        <dbReference type="ChEBI" id="CHEBI:57925"/>
        <dbReference type="ChEBI" id="CHEBI:58297"/>
        <dbReference type="ChEBI" id="CHEBI:58539"/>
        <dbReference type="EC" id="1.8.5.1"/>
    </reaction>
</comment>
<dbReference type="SFLD" id="SFLDS00019">
    <property type="entry name" value="Glutathione_Transferase_(cytos"/>
    <property type="match status" value="1"/>
</dbReference>
<evidence type="ECO:0000256" key="7">
    <source>
        <dbReference type="ARBA" id="ARBA00023002"/>
    </source>
</evidence>
<dbReference type="Pfam" id="PF13409">
    <property type="entry name" value="GST_N_2"/>
    <property type="match status" value="1"/>
</dbReference>
<dbReference type="FunFam" id="3.40.30.10:FF:000162">
    <property type="entry name" value="Glutathione S-transferase Gst3"/>
    <property type="match status" value="1"/>
</dbReference>
<dbReference type="PANTHER" id="PTHR32419:SF6">
    <property type="entry name" value="GLUTATHIONE S-TRANSFERASE OMEGA-LIKE 1-RELATED"/>
    <property type="match status" value="1"/>
</dbReference>
<name>A0AAV9HEH8_9PEZI</name>
<dbReference type="CDD" id="cd03190">
    <property type="entry name" value="GST_C_Omega_like"/>
    <property type="match status" value="1"/>
</dbReference>
<dbReference type="Gene3D" id="3.40.30.10">
    <property type="entry name" value="Glutaredoxin"/>
    <property type="match status" value="1"/>
</dbReference>
<evidence type="ECO:0000256" key="5">
    <source>
        <dbReference type="ARBA" id="ARBA00022490"/>
    </source>
</evidence>
<sequence length="416" mass="48173">MNIRGTNLLGRFITIKTKPLQPSSFSVRFQSIPTFSPSFTRASSSTTTITTPFKHHQHHHLIPSRKFTMAAAQQEEQKITDWVKPKDPTGEFKRQQSSFRNFISREPGAEFPPEKGRYHLYVSYACPWATRTLIARKLKGLEDFITFSAVHWHLGAQGWRFSTSDDTDAEGENVGPAGSFVKEHEGFTHLRHVYFSVDPEYQGRFTVPVLWDKKQGKLVSNESSEILRMLGTEFDDLIEEKYRGLDLYPEDLRKEIEATHDWQYDLINNGVYKSGFATTQEAYERNVKALFEALDRTEEHLKTHKGPYWFGDRLTEVDIRLFVTIIRFDPVYVQHFKCNFRDIRSGYPAIHTWMRNLYWNHAAFKDTTNFLHIKNHYTKSHTQINPLSITPLGPVPDILPLGEGVPAVEYVKGHGY</sequence>
<dbReference type="AlphaFoldDB" id="A0AAV9HEH8"/>
<dbReference type="GO" id="GO:0005737">
    <property type="term" value="C:cytoplasm"/>
    <property type="evidence" value="ECO:0007669"/>
    <property type="project" value="UniProtKB-SubCell"/>
</dbReference>
<keyword evidence="5" id="KW-0963">Cytoplasm</keyword>
<keyword evidence="7" id="KW-0560">Oxidoreductase</keyword>
<evidence type="ECO:0000313" key="16">
    <source>
        <dbReference type="Proteomes" id="UP001321749"/>
    </source>
</evidence>
<dbReference type="EC" id="1.8.5.1" evidence="3"/>